<sequence length="187" mass="21110">MMRTRKEGTRNTGFEASGFAPSFFSTLHIFVLLIIPFSLCSVSPAHDYHVSVTQMQYNSGSKTFELSIRVFTDDLERALGIANGNKRIIIKNGDANDALVSAYIIKNLSLSDTQKKISEARYVGKEQEQDATWIYLEIPFRLPIKGHKLQNSILTEIFDDQVNMTNITTPAGKKTYMYKKGQLVHVL</sequence>
<reference evidence="2 3" key="1">
    <citation type="submission" date="2018-07" db="EMBL/GenBank/DDBJ databases">
        <title>Dyadobacter roseus sp. nov., isolated from rose rhizosphere soil.</title>
        <authorList>
            <person name="Chen L."/>
        </authorList>
    </citation>
    <scope>NUCLEOTIDE SEQUENCE [LARGE SCALE GENOMIC DNA]</scope>
    <source>
        <strain evidence="2 3">RS19</strain>
    </source>
</reference>
<dbReference type="RefSeq" id="WP_115830646.1">
    <property type="nucleotide sequence ID" value="NZ_QNUL01000006.1"/>
</dbReference>
<proteinExistence type="predicted"/>
<dbReference type="EMBL" id="QNUL01000006">
    <property type="protein sequence ID" value="REA62011.1"/>
    <property type="molecule type" value="Genomic_DNA"/>
</dbReference>
<evidence type="ECO:0000256" key="1">
    <source>
        <dbReference type="SAM" id="Phobius"/>
    </source>
</evidence>
<dbReference type="Pfam" id="PF20420">
    <property type="entry name" value="DUF6702"/>
    <property type="match status" value="1"/>
</dbReference>
<keyword evidence="1" id="KW-0812">Transmembrane</keyword>
<dbReference type="Proteomes" id="UP000256373">
    <property type="component" value="Unassembled WGS sequence"/>
</dbReference>
<evidence type="ECO:0000313" key="2">
    <source>
        <dbReference type="EMBL" id="REA62011.1"/>
    </source>
</evidence>
<organism evidence="2 3">
    <name type="scientific">Dyadobacter luteus</name>
    <dbReference type="NCBI Taxonomy" id="2259619"/>
    <lineage>
        <taxon>Bacteria</taxon>
        <taxon>Pseudomonadati</taxon>
        <taxon>Bacteroidota</taxon>
        <taxon>Cytophagia</taxon>
        <taxon>Cytophagales</taxon>
        <taxon>Spirosomataceae</taxon>
        <taxon>Dyadobacter</taxon>
    </lineage>
</organism>
<keyword evidence="1" id="KW-0472">Membrane</keyword>
<keyword evidence="3" id="KW-1185">Reference proteome</keyword>
<gene>
    <name evidence="2" type="ORF">DSL64_10125</name>
</gene>
<comment type="caution">
    <text evidence="2">The sequence shown here is derived from an EMBL/GenBank/DDBJ whole genome shotgun (WGS) entry which is preliminary data.</text>
</comment>
<keyword evidence="1" id="KW-1133">Transmembrane helix</keyword>
<name>A0A3D8YC94_9BACT</name>
<feature type="transmembrane region" description="Helical" evidence="1">
    <location>
        <begin position="20"/>
        <end position="39"/>
    </location>
</feature>
<protein>
    <submittedName>
        <fullName evidence="2">Uncharacterized protein</fullName>
    </submittedName>
</protein>
<accession>A0A3D8YC94</accession>
<dbReference type="InterPro" id="IPR046525">
    <property type="entry name" value="DUF6702"/>
</dbReference>
<dbReference type="OrthoDB" id="5735516at2"/>
<dbReference type="AlphaFoldDB" id="A0A3D8YC94"/>
<evidence type="ECO:0000313" key="3">
    <source>
        <dbReference type="Proteomes" id="UP000256373"/>
    </source>
</evidence>